<dbReference type="OMA" id="CIKWYPD"/>
<keyword evidence="3" id="KW-1185">Reference proteome</keyword>
<name>V4LIS9_EUTSA</name>
<evidence type="ECO:0000256" key="1">
    <source>
        <dbReference type="SAM" id="SignalP"/>
    </source>
</evidence>
<keyword evidence="1" id="KW-0732">Signal</keyword>
<dbReference type="Proteomes" id="UP000030689">
    <property type="component" value="Unassembled WGS sequence"/>
</dbReference>
<proteinExistence type="predicted"/>
<dbReference type="InterPro" id="IPR036574">
    <property type="entry name" value="Scorpion_toxin-like_sf"/>
</dbReference>
<reference evidence="2 3" key="1">
    <citation type="journal article" date="2013" name="Front. Plant Sci.">
        <title>The Reference Genome of the Halophytic Plant Eutrema salsugineum.</title>
        <authorList>
            <person name="Yang R."/>
            <person name="Jarvis D.E."/>
            <person name="Chen H."/>
            <person name="Beilstein M.A."/>
            <person name="Grimwood J."/>
            <person name="Jenkins J."/>
            <person name="Shu S."/>
            <person name="Prochnik S."/>
            <person name="Xin M."/>
            <person name="Ma C."/>
            <person name="Schmutz J."/>
            <person name="Wing R.A."/>
            <person name="Mitchell-Olds T."/>
            <person name="Schumaker K.S."/>
            <person name="Wang X."/>
        </authorList>
    </citation>
    <scope>NUCLEOTIDE SEQUENCE [LARGE SCALE GENOMIC DNA]</scope>
</reference>
<organism evidence="2 3">
    <name type="scientific">Eutrema salsugineum</name>
    <name type="common">Saltwater cress</name>
    <name type="synonym">Sisymbrium salsugineum</name>
    <dbReference type="NCBI Taxonomy" id="72664"/>
    <lineage>
        <taxon>Eukaryota</taxon>
        <taxon>Viridiplantae</taxon>
        <taxon>Streptophyta</taxon>
        <taxon>Embryophyta</taxon>
        <taxon>Tracheophyta</taxon>
        <taxon>Spermatophyta</taxon>
        <taxon>Magnoliopsida</taxon>
        <taxon>eudicotyledons</taxon>
        <taxon>Gunneridae</taxon>
        <taxon>Pentapetalae</taxon>
        <taxon>rosids</taxon>
        <taxon>malvids</taxon>
        <taxon>Brassicales</taxon>
        <taxon>Brassicaceae</taxon>
        <taxon>Eutremeae</taxon>
        <taxon>Eutrema</taxon>
    </lineage>
</organism>
<feature type="chain" id="PRO_5004721751" description="Knottin scorpion toxin-like domain-containing protein" evidence="1">
    <location>
        <begin position="27"/>
        <end position="86"/>
    </location>
</feature>
<dbReference type="EMBL" id="KI517464">
    <property type="protein sequence ID" value="ESQ43619.1"/>
    <property type="molecule type" value="Genomic_DNA"/>
</dbReference>
<gene>
    <name evidence="2" type="ORF">EUTSA_v10015439mg</name>
</gene>
<evidence type="ECO:0000313" key="3">
    <source>
        <dbReference type="Proteomes" id="UP000030689"/>
    </source>
</evidence>
<dbReference type="OrthoDB" id="1086212at2759"/>
<sequence length="86" mass="9389">MNSSSKCFFFAVLCLPILLNINLAEAEDRSNLIPIGPCAKISNCNQTCIASQFIGGKCIKWYPDSIKETSACFVKPSTSPVKENDL</sequence>
<protein>
    <recommendedName>
        <fullName evidence="4">Knottin scorpion toxin-like domain-containing protein</fullName>
    </recommendedName>
</protein>
<evidence type="ECO:0000313" key="2">
    <source>
        <dbReference type="EMBL" id="ESQ43619.1"/>
    </source>
</evidence>
<dbReference type="KEGG" id="eus:EUTSA_v10015439mg"/>
<dbReference type="AlphaFoldDB" id="V4LIS9"/>
<dbReference type="Gene3D" id="3.30.30.10">
    <property type="entry name" value="Knottin, scorpion toxin-like"/>
    <property type="match status" value="1"/>
</dbReference>
<accession>V4LIS9</accession>
<feature type="signal peptide" evidence="1">
    <location>
        <begin position="1"/>
        <end position="26"/>
    </location>
</feature>
<evidence type="ECO:0008006" key="4">
    <source>
        <dbReference type="Google" id="ProtNLM"/>
    </source>
</evidence>
<dbReference type="Gramene" id="ESQ43619">
    <property type="protein sequence ID" value="ESQ43619"/>
    <property type="gene ID" value="EUTSA_v10015439mg"/>
</dbReference>